<sequence>MRYLPVLCLSLRPTLATSHSHSAPTATIDAGIVIGKTTSLPAALAPVNQFLGIPFAQSPPERFSPPQDAPYFVHPLQATKWKPACIQQFKYPRVNYDFTVRFWNDPPAEESEDCLYLNVYAPSTPSAGDGRAVMFWIFGGSLQFGHAGQELYDGTSFAAYEEVVVVTANYRTNVFGFPGSPEIPVTERNLGFLDQRFALEWVQQNINAFGGDPSKVTIFGESAGSLSIDAHLTSYSNDSSPPFRAAILQSGQYVYRSTENVDSTIAWYNISTQLGCPGSYTSNLTCIRAANASTIQNIISTNTLISGYIADNVTLFENAAQRRLSGNVARIPVLGGTNAQEGRLFTVNQTNLTTYLTNTFEKRFPELIPLVREAYPLVDDSNASQYDVIAQIYNDLVFQCPQALWANATASIGIPTWRYYFNASFYNTQKYPNLGAFHASEIPLVFGTYEKGNSTTQQYALARYLQSTWARFAKNPYAGSGWNALGIGIEGRVLEGAYGVVSGGVLYTGNGSAAKGDWNLGVIGDVGGVRGSGVTVLPQRDFDAKCELFMPMYESIVGKDGMPPM</sequence>
<dbReference type="InterPro" id="IPR050654">
    <property type="entry name" value="AChE-related_enzymes"/>
</dbReference>
<dbReference type="InterPro" id="IPR029058">
    <property type="entry name" value="AB_hydrolase_fold"/>
</dbReference>
<dbReference type="AlphaFoldDB" id="A0A6A5QQX0"/>
<evidence type="ECO:0000256" key="3">
    <source>
        <dbReference type="RuleBase" id="RU361235"/>
    </source>
</evidence>
<dbReference type="EMBL" id="ML979134">
    <property type="protein sequence ID" value="KAF1917762.1"/>
    <property type="molecule type" value="Genomic_DNA"/>
</dbReference>
<dbReference type="InterPro" id="IPR002018">
    <property type="entry name" value="CarbesteraseB"/>
</dbReference>
<keyword evidence="2 3" id="KW-0378">Hydrolase</keyword>
<dbReference type="SUPFAM" id="SSF53474">
    <property type="entry name" value="alpha/beta-Hydrolases"/>
    <property type="match status" value="1"/>
</dbReference>
<dbReference type="Pfam" id="PF00135">
    <property type="entry name" value="COesterase"/>
    <property type="match status" value="1"/>
</dbReference>
<keyword evidence="3" id="KW-0732">Signal</keyword>
<evidence type="ECO:0000256" key="1">
    <source>
        <dbReference type="ARBA" id="ARBA00005964"/>
    </source>
</evidence>
<dbReference type="PROSITE" id="PS00941">
    <property type="entry name" value="CARBOXYLESTERASE_B_2"/>
    <property type="match status" value="1"/>
</dbReference>
<evidence type="ECO:0000256" key="2">
    <source>
        <dbReference type="ARBA" id="ARBA00022801"/>
    </source>
</evidence>
<protein>
    <recommendedName>
        <fullName evidence="3">Carboxylic ester hydrolase</fullName>
        <ecNumber evidence="3">3.1.1.-</ecNumber>
    </recommendedName>
</protein>
<dbReference type="PANTHER" id="PTHR43918:SF4">
    <property type="entry name" value="CARBOXYLIC ESTER HYDROLASE"/>
    <property type="match status" value="1"/>
</dbReference>
<dbReference type="EC" id="3.1.1.-" evidence="3"/>
<dbReference type="Gene3D" id="3.40.50.1820">
    <property type="entry name" value="alpha/beta hydrolase"/>
    <property type="match status" value="1"/>
</dbReference>
<name>A0A6A5QQX0_AMPQU</name>
<keyword evidence="6" id="KW-1185">Reference proteome</keyword>
<organism evidence="5 6">
    <name type="scientific">Ampelomyces quisqualis</name>
    <name type="common">Powdery mildew agent</name>
    <dbReference type="NCBI Taxonomy" id="50730"/>
    <lineage>
        <taxon>Eukaryota</taxon>
        <taxon>Fungi</taxon>
        <taxon>Dikarya</taxon>
        <taxon>Ascomycota</taxon>
        <taxon>Pezizomycotina</taxon>
        <taxon>Dothideomycetes</taxon>
        <taxon>Pleosporomycetidae</taxon>
        <taxon>Pleosporales</taxon>
        <taxon>Pleosporineae</taxon>
        <taxon>Phaeosphaeriaceae</taxon>
        <taxon>Ampelomyces</taxon>
    </lineage>
</organism>
<accession>A0A6A5QQX0</accession>
<comment type="similarity">
    <text evidence="1 3">Belongs to the type-B carboxylesterase/lipase family.</text>
</comment>
<dbReference type="PROSITE" id="PS00122">
    <property type="entry name" value="CARBOXYLESTERASE_B_1"/>
    <property type="match status" value="1"/>
</dbReference>
<proteinExistence type="inferred from homology"/>
<evidence type="ECO:0000259" key="4">
    <source>
        <dbReference type="Pfam" id="PF00135"/>
    </source>
</evidence>
<dbReference type="OrthoDB" id="408631at2759"/>
<evidence type="ECO:0000313" key="5">
    <source>
        <dbReference type="EMBL" id="KAF1917762.1"/>
    </source>
</evidence>
<reference evidence="5" key="1">
    <citation type="journal article" date="2020" name="Stud. Mycol.">
        <title>101 Dothideomycetes genomes: a test case for predicting lifestyles and emergence of pathogens.</title>
        <authorList>
            <person name="Haridas S."/>
            <person name="Albert R."/>
            <person name="Binder M."/>
            <person name="Bloem J."/>
            <person name="Labutti K."/>
            <person name="Salamov A."/>
            <person name="Andreopoulos B."/>
            <person name="Baker S."/>
            <person name="Barry K."/>
            <person name="Bills G."/>
            <person name="Bluhm B."/>
            <person name="Cannon C."/>
            <person name="Castanera R."/>
            <person name="Culley D."/>
            <person name="Daum C."/>
            <person name="Ezra D."/>
            <person name="Gonzalez J."/>
            <person name="Henrissat B."/>
            <person name="Kuo A."/>
            <person name="Liang C."/>
            <person name="Lipzen A."/>
            <person name="Lutzoni F."/>
            <person name="Magnuson J."/>
            <person name="Mondo S."/>
            <person name="Nolan M."/>
            <person name="Ohm R."/>
            <person name="Pangilinan J."/>
            <person name="Park H.-J."/>
            <person name="Ramirez L."/>
            <person name="Alfaro M."/>
            <person name="Sun H."/>
            <person name="Tritt A."/>
            <person name="Yoshinaga Y."/>
            <person name="Zwiers L.-H."/>
            <person name="Turgeon B."/>
            <person name="Goodwin S."/>
            <person name="Spatafora J."/>
            <person name="Crous P."/>
            <person name="Grigoriev I."/>
        </authorList>
    </citation>
    <scope>NUCLEOTIDE SEQUENCE</scope>
    <source>
        <strain evidence="5">HMLAC05119</strain>
    </source>
</reference>
<feature type="chain" id="PRO_5025715075" description="Carboxylic ester hydrolase" evidence="3">
    <location>
        <begin position="17"/>
        <end position="565"/>
    </location>
</feature>
<dbReference type="PANTHER" id="PTHR43918">
    <property type="entry name" value="ACETYLCHOLINESTERASE"/>
    <property type="match status" value="1"/>
</dbReference>
<dbReference type="Proteomes" id="UP000800096">
    <property type="component" value="Unassembled WGS sequence"/>
</dbReference>
<gene>
    <name evidence="5" type="ORF">BDU57DRAFT_445472</name>
</gene>
<feature type="domain" description="Carboxylesterase type B" evidence="4">
    <location>
        <begin position="24"/>
        <end position="475"/>
    </location>
</feature>
<dbReference type="InterPro" id="IPR019819">
    <property type="entry name" value="Carboxylesterase_B_CS"/>
</dbReference>
<feature type="signal peptide" evidence="3">
    <location>
        <begin position="1"/>
        <end position="16"/>
    </location>
</feature>
<dbReference type="InterPro" id="IPR019826">
    <property type="entry name" value="Carboxylesterase_B_AS"/>
</dbReference>
<dbReference type="GO" id="GO:0052689">
    <property type="term" value="F:carboxylic ester hydrolase activity"/>
    <property type="evidence" value="ECO:0007669"/>
    <property type="project" value="TreeGrafter"/>
</dbReference>
<evidence type="ECO:0000313" key="6">
    <source>
        <dbReference type="Proteomes" id="UP000800096"/>
    </source>
</evidence>